<dbReference type="InterPro" id="IPR001173">
    <property type="entry name" value="Glyco_trans_2-like"/>
</dbReference>
<evidence type="ECO:0000313" key="3">
    <source>
        <dbReference type="Proteomes" id="UP001196870"/>
    </source>
</evidence>
<evidence type="ECO:0000313" key="2">
    <source>
        <dbReference type="EMBL" id="MBR0663965.1"/>
    </source>
</evidence>
<name>A0ABS5EUI8_9PROT</name>
<dbReference type="Proteomes" id="UP001196870">
    <property type="component" value="Unassembled WGS sequence"/>
</dbReference>
<dbReference type="Gene3D" id="3.90.550.10">
    <property type="entry name" value="Spore Coat Polysaccharide Biosynthesis Protein SpsA, Chain A"/>
    <property type="match status" value="1"/>
</dbReference>
<accession>A0ABS5EUI8</accession>
<dbReference type="InterPro" id="IPR050834">
    <property type="entry name" value="Glycosyltransf_2"/>
</dbReference>
<dbReference type="SUPFAM" id="SSF53448">
    <property type="entry name" value="Nucleotide-diphospho-sugar transferases"/>
    <property type="match status" value="1"/>
</dbReference>
<dbReference type="EMBL" id="JAAGBB010000005">
    <property type="protein sequence ID" value="MBR0663965.1"/>
    <property type="molecule type" value="Genomic_DNA"/>
</dbReference>
<organism evidence="2 3">
    <name type="scientific">Plastoroseomonas hellenica</name>
    <dbReference type="NCBI Taxonomy" id="2687306"/>
    <lineage>
        <taxon>Bacteria</taxon>
        <taxon>Pseudomonadati</taxon>
        <taxon>Pseudomonadota</taxon>
        <taxon>Alphaproteobacteria</taxon>
        <taxon>Acetobacterales</taxon>
        <taxon>Acetobacteraceae</taxon>
        <taxon>Plastoroseomonas</taxon>
    </lineage>
</organism>
<protein>
    <submittedName>
        <fullName evidence="2">Glycosyltransferase family 2 protein</fullName>
    </submittedName>
</protein>
<dbReference type="CDD" id="cd00761">
    <property type="entry name" value="Glyco_tranf_GTA_type"/>
    <property type="match status" value="1"/>
</dbReference>
<evidence type="ECO:0000259" key="1">
    <source>
        <dbReference type="Pfam" id="PF00535"/>
    </source>
</evidence>
<dbReference type="Pfam" id="PF00535">
    <property type="entry name" value="Glycos_transf_2"/>
    <property type="match status" value="1"/>
</dbReference>
<gene>
    <name evidence="2" type="ORF">GXW71_06295</name>
</gene>
<proteinExistence type="predicted"/>
<dbReference type="PANTHER" id="PTHR43685">
    <property type="entry name" value="GLYCOSYLTRANSFERASE"/>
    <property type="match status" value="1"/>
</dbReference>
<keyword evidence="3" id="KW-1185">Reference proteome</keyword>
<feature type="domain" description="Glycosyltransferase 2-like" evidence="1">
    <location>
        <begin position="5"/>
        <end position="170"/>
    </location>
</feature>
<dbReference type="InterPro" id="IPR029044">
    <property type="entry name" value="Nucleotide-diphossugar_trans"/>
</dbReference>
<dbReference type="RefSeq" id="WP_211851551.1">
    <property type="nucleotide sequence ID" value="NZ_JAAGBB010000005.1"/>
</dbReference>
<comment type="caution">
    <text evidence="2">The sequence shown here is derived from an EMBL/GenBank/DDBJ whole genome shotgun (WGS) entry which is preliminary data.</text>
</comment>
<reference evidence="3" key="1">
    <citation type="journal article" date="2021" name="Syst. Appl. Microbiol.">
        <title>Roseomonas hellenica sp. nov., isolated from roots of wild-growing Alkanna tinctoria.</title>
        <authorList>
            <person name="Rat A."/>
            <person name="Naranjo H.D."/>
            <person name="Lebbe L."/>
            <person name="Cnockaert M."/>
            <person name="Krigas N."/>
            <person name="Grigoriadou K."/>
            <person name="Maloupa E."/>
            <person name="Willems A."/>
        </authorList>
    </citation>
    <scope>NUCLEOTIDE SEQUENCE [LARGE SCALE GENOMIC DNA]</scope>
    <source>
        <strain evidence="3">LMG 31523</strain>
    </source>
</reference>
<sequence length="332" mass="36717">MSLVTVIIPVFNGASSIHLPIASVAAQTWRDIEVIVVDDGSTDDTATVTASLLAALPFPTRLIRHAANRKLSATRNTGLEAARGAWIQFLDCDDYIAPTKIAAQMAVAEQAPAQVAAVYSPFQRFHMDGARFVQDDAVSFPDIEAAHPLAFVARETFVHMSATLTRRAVLQEVGGFRQSAVPWEDDEIKIRMALAGYTFRKAPTPEAGFFWQLYPGQTRWGGPEARYRIVDVAFNFLACVRLALGGVSPAAAGLPDPVRRALDRELTFYLRALYGFSRAEGARFTAALMDYYPGFLPAYPARLRSLPKLLGVRRFEDMVARLRTLRRRVRLA</sequence>
<dbReference type="PANTHER" id="PTHR43685:SF11">
    <property type="entry name" value="GLYCOSYLTRANSFERASE TAGX-RELATED"/>
    <property type="match status" value="1"/>
</dbReference>